<reference evidence="1" key="1">
    <citation type="submission" date="2022-07" db="EMBL/GenBank/DDBJ databases">
        <title>Phylogenomic reconstructions and comparative analyses of Kickxellomycotina fungi.</title>
        <authorList>
            <person name="Reynolds N.K."/>
            <person name="Stajich J.E."/>
            <person name="Barry K."/>
            <person name="Grigoriev I.V."/>
            <person name="Crous P."/>
            <person name="Smith M.E."/>
        </authorList>
    </citation>
    <scope>NUCLEOTIDE SEQUENCE</scope>
    <source>
        <strain evidence="1">CBS 109366</strain>
    </source>
</reference>
<dbReference type="EMBL" id="JANBUJ010001005">
    <property type="protein sequence ID" value="KAJ2769139.1"/>
    <property type="molecule type" value="Genomic_DNA"/>
</dbReference>
<keyword evidence="2" id="KW-1185">Reference proteome</keyword>
<sequence>MLRRQAPAGSVLPAVPQKVQAFAYRLYGASLAGEDGSTVCAGDDSDSGGDADTPAAKIVWRAPTAESDRRRMDGLQEDAAHRRIREARSLVDDTRFEFACDAVYECQRGLHPMDPPPWCDAAMRLTLPNVHSFQLPDPSWEWVSPRWLIDMTLDVDDDGWQYASRFAASTTWHSRHSASRSFVRRRRWLRLRRRPHPPAGDAASPLCGAGHCLVEGPDPTSPVRRCRSRAPKDMATKIKCKISRNYVGTSPKGPLAHTSAPRTYTLKDGQYRSHRTRGAVRPATPPPSPSLSPAQGRPHPLQRISFVDDADAGSRARLSGPALEQLQLGLSLAGVGARPQRRRLSSGEQSLSSSTATHERIREALLALPTGGMRAPHGQPAPSHGREADGDEQTVDGYVAGVPKHFPRLTSLMSPEPTVPFNDDGGGGNLARTTSRMLGEYLPTDDSDAAAVDSKRARPSRLRVWGGLPSRAGSAVALSQSAPASPDAIRTQILADSLAHPMPVPPSSPADGNADLDDTAAVVVSPVSPPDAEAASTAAASHLSLVIGGGGGDARIRRSQTDPASPMSLEFSRASSISTESFHRGESPQLHPYVDPYASRDLTLLPDTRGAPGSAGGAAPVHEAMAVDKAVVALASEALCEMVGEVALDRERLDVVHECLRLGGIPAAAVWYSLPWLHYDALQYDSARQRLIALLLANAHTCPPDALSYFASARCTRQCDAALLMRSMSAYDRDELRALTAAVACGPTPVLTLSQAWRLVVRPLVAQDADLFYSDFKRMLVGVARWSLTAKQRPPVAAALA</sequence>
<gene>
    <name evidence="1" type="ORF">IWQ57_003234</name>
</gene>
<name>A0ACC1JXD0_9FUNG</name>
<evidence type="ECO:0000313" key="1">
    <source>
        <dbReference type="EMBL" id="KAJ2769139.1"/>
    </source>
</evidence>
<accession>A0ACC1JXD0</accession>
<comment type="caution">
    <text evidence="1">The sequence shown here is derived from an EMBL/GenBank/DDBJ whole genome shotgun (WGS) entry which is preliminary data.</text>
</comment>
<organism evidence="1 2">
    <name type="scientific">Coemansia nantahalensis</name>
    <dbReference type="NCBI Taxonomy" id="2789366"/>
    <lineage>
        <taxon>Eukaryota</taxon>
        <taxon>Fungi</taxon>
        <taxon>Fungi incertae sedis</taxon>
        <taxon>Zoopagomycota</taxon>
        <taxon>Kickxellomycotina</taxon>
        <taxon>Kickxellomycetes</taxon>
        <taxon>Kickxellales</taxon>
        <taxon>Kickxellaceae</taxon>
        <taxon>Coemansia</taxon>
    </lineage>
</organism>
<dbReference type="Proteomes" id="UP001140234">
    <property type="component" value="Unassembled WGS sequence"/>
</dbReference>
<proteinExistence type="predicted"/>
<evidence type="ECO:0000313" key="2">
    <source>
        <dbReference type="Proteomes" id="UP001140234"/>
    </source>
</evidence>
<protein>
    <submittedName>
        <fullName evidence="1">Uncharacterized protein</fullName>
    </submittedName>
</protein>